<feature type="region of interest" description="Disordered" evidence="3">
    <location>
        <begin position="875"/>
        <end position="946"/>
    </location>
</feature>
<keyword evidence="6" id="KW-1185">Reference proteome</keyword>
<organism evidence="5 6">
    <name type="scientific">Clavelina lepadiformis</name>
    <name type="common">Light-bulb sea squirt</name>
    <name type="synonym">Ascidia lepadiformis</name>
    <dbReference type="NCBI Taxonomy" id="159417"/>
    <lineage>
        <taxon>Eukaryota</taxon>
        <taxon>Metazoa</taxon>
        <taxon>Chordata</taxon>
        <taxon>Tunicata</taxon>
        <taxon>Ascidiacea</taxon>
        <taxon>Aplousobranchia</taxon>
        <taxon>Clavelinidae</taxon>
        <taxon>Clavelina</taxon>
    </lineage>
</organism>
<dbReference type="PANTHER" id="PTHR21646">
    <property type="entry name" value="UBIQUITIN CARBOXYL-TERMINAL HYDROLASE"/>
    <property type="match status" value="1"/>
</dbReference>
<accession>A0ABP0G9P9</accession>
<evidence type="ECO:0000256" key="3">
    <source>
        <dbReference type="SAM" id="MobiDB-lite"/>
    </source>
</evidence>
<evidence type="ECO:0000259" key="4">
    <source>
        <dbReference type="PROSITE" id="PS50235"/>
    </source>
</evidence>
<feature type="region of interest" description="Disordered" evidence="3">
    <location>
        <begin position="825"/>
        <end position="844"/>
    </location>
</feature>
<feature type="region of interest" description="Disordered" evidence="3">
    <location>
        <begin position="436"/>
        <end position="461"/>
    </location>
</feature>
<dbReference type="SUPFAM" id="SSF54001">
    <property type="entry name" value="Cysteine proteinases"/>
    <property type="match status" value="1"/>
</dbReference>
<dbReference type="InterPro" id="IPR038765">
    <property type="entry name" value="Papain-like_cys_pep_sf"/>
</dbReference>
<feature type="compositionally biased region" description="Polar residues" evidence="3">
    <location>
        <begin position="825"/>
        <end position="843"/>
    </location>
</feature>
<evidence type="ECO:0000313" key="6">
    <source>
        <dbReference type="Proteomes" id="UP001642483"/>
    </source>
</evidence>
<protein>
    <recommendedName>
        <fullName evidence="2">ubiquitinyl hydrolase 1</fullName>
        <ecNumber evidence="2">3.4.19.12</ecNumber>
    </recommendedName>
</protein>
<dbReference type="InterPro" id="IPR001394">
    <property type="entry name" value="Peptidase_C19_UCH"/>
</dbReference>
<dbReference type="InterPro" id="IPR028889">
    <property type="entry name" value="USP"/>
</dbReference>
<comment type="catalytic activity">
    <reaction evidence="1">
        <text>Thiol-dependent hydrolysis of ester, thioester, amide, peptide and isopeptide bonds formed by the C-terminal Gly of ubiquitin (a 76-residue protein attached to proteins as an intracellular targeting signal).</text>
        <dbReference type="EC" id="3.4.19.12"/>
    </reaction>
</comment>
<evidence type="ECO:0000313" key="5">
    <source>
        <dbReference type="EMBL" id="CAK8688017.1"/>
    </source>
</evidence>
<evidence type="ECO:0000256" key="2">
    <source>
        <dbReference type="ARBA" id="ARBA00012759"/>
    </source>
</evidence>
<feature type="domain" description="USP" evidence="4">
    <location>
        <begin position="121"/>
        <end position="770"/>
    </location>
</feature>
<dbReference type="Pfam" id="PF00443">
    <property type="entry name" value="UCH"/>
    <property type="match status" value="1"/>
</dbReference>
<feature type="compositionally biased region" description="Basic residues" evidence="3">
    <location>
        <begin position="927"/>
        <end position="946"/>
    </location>
</feature>
<dbReference type="Gene3D" id="3.90.70.10">
    <property type="entry name" value="Cysteine proteinases"/>
    <property type="match status" value="2"/>
</dbReference>
<dbReference type="InterPro" id="IPR018200">
    <property type="entry name" value="USP_CS"/>
</dbReference>
<feature type="region of interest" description="Disordered" evidence="3">
    <location>
        <begin position="243"/>
        <end position="269"/>
    </location>
</feature>
<feature type="compositionally biased region" description="Polar residues" evidence="3">
    <location>
        <begin position="448"/>
        <end position="461"/>
    </location>
</feature>
<evidence type="ECO:0000256" key="1">
    <source>
        <dbReference type="ARBA" id="ARBA00000707"/>
    </source>
</evidence>
<feature type="compositionally biased region" description="Basic residues" evidence="3">
    <location>
        <begin position="243"/>
        <end position="254"/>
    </location>
</feature>
<dbReference type="EMBL" id="CAWYQH010000107">
    <property type="protein sequence ID" value="CAK8688017.1"/>
    <property type="molecule type" value="Genomic_DNA"/>
</dbReference>
<dbReference type="PROSITE" id="PS00973">
    <property type="entry name" value="USP_2"/>
    <property type="match status" value="1"/>
</dbReference>
<proteinExistence type="predicted"/>
<name>A0ABP0G9P9_CLALP</name>
<dbReference type="PANTHER" id="PTHR21646:SF14">
    <property type="entry name" value="FI05488P"/>
    <property type="match status" value="1"/>
</dbReference>
<dbReference type="InterPro" id="IPR050185">
    <property type="entry name" value="Ub_carboxyl-term_hydrolase"/>
</dbReference>
<reference evidence="5 6" key="1">
    <citation type="submission" date="2024-02" db="EMBL/GenBank/DDBJ databases">
        <authorList>
            <person name="Daric V."/>
            <person name="Darras S."/>
        </authorList>
    </citation>
    <scope>NUCLEOTIDE SEQUENCE [LARGE SCALE GENOMIC DNA]</scope>
</reference>
<gene>
    <name evidence="5" type="ORF">CVLEPA_LOCUS20057</name>
</gene>
<dbReference type="EC" id="3.4.19.12" evidence="2"/>
<dbReference type="PROSITE" id="PS50235">
    <property type="entry name" value="USP_3"/>
    <property type="match status" value="1"/>
</dbReference>
<feature type="compositionally biased region" description="Polar residues" evidence="3">
    <location>
        <begin position="257"/>
        <end position="269"/>
    </location>
</feature>
<dbReference type="Proteomes" id="UP001642483">
    <property type="component" value="Unassembled WGS sequence"/>
</dbReference>
<comment type="caution">
    <text evidence="5">The sequence shown here is derived from an EMBL/GenBank/DDBJ whole genome shotgun (WGS) entry which is preliminary data.</text>
</comment>
<sequence length="946" mass="106056">MVLSAKDKGKRKKSAFKSFGNFIALHMVKRFVWRKTAPAENGADVSNETDKDAIEAGFDANMHQNGHANGSNTVVVSRSSSLHTSNSTSLSVMQSKVRSANGLVNGSGADIGLLTVMPGVFGLTNHGNTCFMNSVTQCLSNTDFLAEYFVMGQYKTDLKSCRKDRSKKYGTKGEVAEQLAAVIKSLWTGSCSSEMTKSLKDTIGKYASQYKGTIQHDSQEFLLWLFDKLHEDLNQMPVKKRTFSRKQSFRKSRKLSVENNKNQGDNMENASKAKSNLDLQPNSFIQKVFQGHYRSSLSCPNCKKQSDTTDPFLCVSLPIRQRTTRPIYVNVVYLPNKRRSSSSRKSFAGRTLKVGVTVEIEGKINHLRQGIAAECGIHSRLLAFVELHHDGFHQSYGDDKSISDIPMSNATTTASSMSLYAFEMPAIAKMTAGTLPRNFTSKQKRRGTFSSKQGKDGTTGNNTLANVESVVVILINKQGIKEQGKRFGRPLVFRTSRDVLQSELQSIILSQMSDHLKNGVKHERLGNLFRLQVMDGLPNKSYLSQQTPQPLREPTVDRALENSPAGGPMHIKLVAEWDTDTKSGIFEKFPEEKVEVQDSVRLQRVLHQQQVTCTLEECFDLHTQEEELGPEDAWLCPHCHKHQQGTVKKLSLYTLPDIFVLHLKRFRVANGCRTKLSTRVEFPITGLNMSKHLYRPDSSYAGQWSSSVDCMYDLYAVCNHYGNLNSGHYTACCCNPLDGKWYLFDDSHTECIGEDALSPQAVYILFYQKRSSAAALSCGGASVNSVMSDHWAYNLPQFKHKIEFNSQKHLNQHSVNPVSRNVTFSHSRIKPSNESKQNNTTSPISSSMAMQININNNSNKIAAVARELQSANQKTLKDKKEVLDEDSDDGGFDSPNRPYVRGLRRQGSAIIGKFPSEQQNPEVLRGRQYRSYRHNRKTRRQQSSHV</sequence>